<feature type="non-terminal residue" evidence="2">
    <location>
        <position position="1"/>
    </location>
</feature>
<feature type="transmembrane region" description="Helical" evidence="1">
    <location>
        <begin position="74"/>
        <end position="98"/>
    </location>
</feature>
<evidence type="ECO:0000313" key="2">
    <source>
        <dbReference type="EMBL" id="KAF3945691.1"/>
    </source>
</evidence>
<gene>
    <name evidence="2" type="ORF">CMV_027954</name>
</gene>
<keyword evidence="3" id="KW-1185">Reference proteome</keyword>
<protein>
    <submittedName>
        <fullName evidence="2">Uncharacterized protein</fullName>
    </submittedName>
</protein>
<evidence type="ECO:0000313" key="3">
    <source>
        <dbReference type="Proteomes" id="UP000737018"/>
    </source>
</evidence>
<dbReference type="AlphaFoldDB" id="A0A8J4QH10"/>
<name>A0A8J4QH10_9ROSI</name>
<keyword evidence="1" id="KW-0812">Transmembrane</keyword>
<keyword evidence="1" id="KW-0472">Membrane</keyword>
<accession>A0A8J4QH10</accession>
<dbReference type="EMBL" id="JRKL02011520">
    <property type="protein sequence ID" value="KAF3945691.1"/>
    <property type="molecule type" value="Genomic_DNA"/>
</dbReference>
<organism evidence="2 3">
    <name type="scientific">Castanea mollissima</name>
    <name type="common">Chinese chestnut</name>
    <dbReference type="NCBI Taxonomy" id="60419"/>
    <lineage>
        <taxon>Eukaryota</taxon>
        <taxon>Viridiplantae</taxon>
        <taxon>Streptophyta</taxon>
        <taxon>Embryophyta</taxon>
        <taxon>Tracheophyta</taxon>
        <taxon>Spermatophyta</taxon>
        <taxon>Magnoliopsida</taxon>
        <taxon>eudicotyledons</taxon>
        <taxon>Gunneridae</taxon>
        <taxon>Pentapetalae</taxon>
        <taxon>rosids</taxon>
        <taxon>fabids</taxon>
        <taxon>Fagales</taxon>
        <taxon>Fagaceae</taxon>
        <taxon>Castanea</taxon>
    </lineage>
</organism>
<reference evidence="2" key="1">
    <citation type="submission" date="2020-03" db="EMBL/GenBank/DDBJ databases">
        <title>Castanea mollissima Vanexum genome sequencing.</title>
        <authorList>
            <person name="Staton M."/>
        </authorList>
    </citation>
    <scope>NUCLEOTIDE SEQUENCE</scope>
    <source>
        <tissue evidence="2">Leaf</tissue>
    </source>
</reference>
<dbReference type="Proteomes" id="UP000737018">
    <property type="component" value="Unassembled WGS sequence"/>
</dbReference>
<keyword evidence="1" id="KW-1133">Transmembrane helix</keyword>
<evidence type="ECO:0000256" key="1">
    <source>
        <dbReference type="SAM" id="Phobius"/>
    </source>
</evidence>
<proteinExistence type="predicted"/>
<sequence length="99" mass="11660">HHDQDCVCSFEQASWAGPKSALLGYSKNRPKNLFRRLVWVIRPWRQRSRALNDDGQVATTTSFMHDDGPWVRGWFWASLAIPSPSFWAWAWAWAWAWLE</sequence>
<comment type="caution">
    <text evidence="2">The sequence shown here is derived from an EMBL/GenBank/DDBJ whole genome shotgun (WGS) entry which is preliminary data.</text>
</comment>